<evidence type="ECO:0000256" key="1">
    <source>
        <dbReference type="SAM" id="MobiDB-lite"/>
    </source>
</evidence>
<proteinExistence type="predicted"/>
<dbReference type="Proteomes" id="UP001152622">
    <property type="component" value="Chromosome 5"/>
</dbReference>
<sequence>MSPTEADTVPRIPGGRDHLNVTASGSRLLEGHRAFILPPAIPVTRRQPRVSPKYEVGTDSKVFYLPDQLSFIRDTNQRVKKWERGRSAMVQSPPLALGSRVPLLPSPAEEELCVQRRMGGQYGRVVRMPAGVRGRSWPVLALRQHAE</sequence>
<protein>
    <submittedName>
        <fullName evidence="2">Uncharacterized protein</fullName>
    </submittedName>
</protein>
<feature type="region of interest" description="Disordered" evidence="1">
    <location>
        <begin position="1"/>
        <end position="20"/>
    </location>
</feature>
<comment type="caution">
    <text evidence="2">The sequence shown here is derived from an EMBL/GenBank/DDBJ whole genome shotgun (WGS) entry which is preliminary data.</text>
</comment>
<keyword evidence="3" id="KW-1185">Reference proteome</keyword>
<reference evidence="2" key="1">
    <citation type="journal article" date="2023" name="Science">
        <title>Genome structures resolve the early diversification of teleost fishes.</title>
        <authorList>
            <person name="Parey E."/>
            <person name="Louis A."/>
            <person name="Montfort J."/>
            <person name="Bouchez O."/>
            <person name="Roques C."/>
            <person name="Iampietro C."/>
            <person name="Lluch J."/>
            <person name="Castinel A."/>
            <person name="Donnadieu C."/>
            <person name="Desvignes T."/>
            <person name="Floi Bucao C."/>
            <person name="Jouanno E."/>
            <person name="Wen M."/>
            <person name="Mejri S."/>
            <person name="Dirks R."/>
            <person name="Jansen H."/>
            <person name="Henkel C."/>
            <person name="Chen W.J."/>
            <person name="Zahm M."/>
            <person name="Cabau C."/>
            <person name="Klopp C."/>
            <person name="Thompson A.W."/>
            <person name="Robinson-Rechavi M."/>
            <person name="Braasch I."/>
            <person name="Lecointre G."/>
            <person name="Bobe J."/>
            <person name="Postlethwait J.H."/>
            <person name="Berthelot C."/>
            <person name="Roest Crollius H."/>
            <person name="Guiguen Y."/>
        </authorList>
    </citation>
    <scope>NUCLEOTIDE SEQUENCE</scope>
    <source>
        <strain evidence="2">WJC10195</strain>
    </source>
</reference>
<organism evidence="2 3">
    <name type="scientific">Synaphobranchus kaupii</name>
    <name type="common">Kaup's arrowtooth eel</name>
    <dbReference type="NCBI Taxonomy" id="118154"/>
    <lineage>
        <taxon>Eukaryota</taxon>
        <taxon>Metazoa</taxon>
        <taxon>Chordata</taxon>
        <taxon>Craniata</taxon>
        <taxon>Vertebrata</taxon>
        <taxon>Euteleostomi</taxon>
        <taxon>Actinopterygii</taxon>
        <taxon>Neopterygii</taxon>
        <taxon>Teleostei</taxon>
        <taxon>Anguilliformes</taxon>
        <taxon>Synaphobranchidae</taxon>
        <taxon>Synaphobranchus</taxon>
    </lineage>
</organism>
<name>A0A9Q1IYA5_SYNKA</name>
<gene>
    <name evidence="2" type="ORF">SKAU_G00155210</name>
</gene>
<accession>A0A9Q1IYA5</accession>
<evidence type="ECO:0000313" key="2">
    <source>
        <dbReference type="EMBL" id="KAJ8358996.1"/>
    </source>
</evidence>
<dbReference type="AlphaFoldDB" id="A0A9Q1IYA5"/>
<dbReference type="EMBL" id="JAINUF010000005">
    <property type="protein sequence ID" value="KAJ8358996.1"/>
    <property type="molecule type" value="Genomic_DNA"/>
</dbReference>
<evidence type="ECO:0000313" key="3">
    <source>
        <dbReference type="Proteomes" id="UP001152622"/>
    </source>
</evidence>